<organism evidence="10 11">
    <name type="scientific">Brachionus calyciflorus</name>
    <dbReference type="NCBI Taxonomy" id="104777"/>
    <lineage>
        <taxon>Eukaryota</taxon>
        <taxon>Metazoa</taxon>
        <taxon>Spiralia</taxon>
        <taxon>Gnathifera</taxon>
        <taxon>Rotifera</taxon>
        <taxon>Eurotatoria</taxon>
        <taxon>Monogononta</taxon>
        <taxon>Pseudotrocha</taxon>
        <taxon>Ploima</taxon>
        <taxon>Brachionidae</taxon>
        <taxon>Brachionus</taxon>
    </lineage>
</organism>
<dbReference type="Proteomes" id="UP000663879">
    <property type="component" value="Unassembled WGS sequence"/>
</dbReference>
<dbReference type="InterPro" id="IPR043502">
    <property type="entry name" value="DNA/RNA_pol_sf"/>
</dbReference>
<dbReference type="CDD" id="cd09274">
    <property type="entry name" value="RNase_HI_RT_Ty3"/>
    <property type="match status" value="1"/>
</dbReference>
<accession>A0A814KBA2</accession>
<dbReference type="GO" id="GO:0003964">
    <property type="term" value="F:RNA-directed DNA polymerase activity"/>
    <property type="evidence" value="ECO:0007669"/>
    <property type="project" value="UniProtKB-KW"/>
</dbReference>
<dbReference type="Gene3D" id="3.30.420.10">
    <property type="entry name" value="Ribonuclease H-like superfamily/Ribonuclease H"/>
    <property type="match status" value="1"/>
</dbReference>
<dbReference type="FunFam" id="3.10.20.370:FF:000001">
    <property type="entry name" value="Retrovirus-related Pol polyprotein from transposon 17.6-like protein"/>
    <property type="match status" value="1"/>
</dbReference>
<evidence type="ECO:0000259" key="9">
    <source>
        <dbReference type="PROSITE" id="PS50994"/>
    </source>
</evidence>
<dbReference type="InterPro" id="IPR036397">
    <property type="entry name" value="RNaseH_sf"/>
</dbReference>
<keyword evidence="6" id="KW-0695">RNA-directed DNA polymerase</keyword>
<dbReference type="PROSITE" id="PS50013">
    <property type="entry name" value="CHROMO_2"/>
    <property type="match status" value="1"/>
</dbReference>
<gene>
    <name evidence="10" type="ORF">OXX778_LOCUS18735</name>
</gene>
<evidence type="ECO:0000256" key="6">
    <source>
        <dbReference type="ARBA" id="ARBA00022918"/>
    </source>
</evidence>
<evidence type="ECO:0000256" key="2">
    <source>
        <dbReference type="ARBA" id="ARBA00022695"/>
    </source>
</evidence>
<dbReference type="InterPro" id="IPR001584">
    <property type="entry name" value="Integrase_cat-core"/>
</dbReference>
<evidence type="ECO:0000256" key="1">
    <source>
        <dbReference type="ARBA" id="ARBA00022679"/>
    </source>
</evidence>
<protein>
    <submittedName>
        <fullName evidence="10">Uncharacterized protein</fullName>
    </submittedName>
</protein>
<evidence type="ECO:0000256" key="4">
    <source>
        <dbReference type="ARBA" id="ARBA00022759"/>
    </source>
</evidence>
<keyword evidence="7" id="KW-1133">Transmembrane helix</keyword>
<keyword evidence="4" id="KW-0255">Endonuclease</keyword>
<evidence type="ECO:0000259" key="8">
    <source>
        <dbReference type="PROSITE" id="PS50013"/>
    </source>
</evidence>
<evidence type="ECO:0000256" key="7">
    <source>
        <dbReference type="SAM" id="Phobius"/>
    </source>
</evidence>
<dbReference type="SMART" id="SM00298">
    <property type="entry name" value="CHROMO"/>
    <property type="match status" value="1"/>
</dbReference>
<dbReference type="PANTHER" id="PTHR37984">
    <property type="entry name" value="PROTEIN CBG26694"/>
    <property type="match status" value="1"/>
</dbReference>
<dbReference type="GO" id="GO:0003676">
    <property type="term" value="F:nucleic acid binding"/>
    <property type="evidence" value="ECO:0007669"/>
    <property type="project" value="InterPro"/>
</dbReference>
<evidence type="ECO:0000313" key="11">
    <source>
        <dbReference type="Proteomes" id="UP000663879"/>
    </source>
</evidence>
<evidence type="ECO:0000313" key="10">
    <source>
        <dbReference type="EMBL" id="CAF1049114.1"/>
    </source>
</evidence>
<dbReference type="AlphaFoldDB" id="A0A814KBA2"/>
<dbReference type="Gene3D" id="2.40.50.40">
    <property type="match status" value="1"/>
</dbReference>
<dbReference type="Pfam" id="PF17917">
    <property type="entry name" value="RT_RNaseH"/>
    <property type="match status" value="1"/>
</dbReference>
<keyword evidence="5" id="KW-0378">Hydrolase</keyword>
<evidence type="ECO:0000256" key="5">
    <source>
        <dbReference type="ARBA" id="ARBA00022801"/>
    </source>
</evidence>
<feature type="domain" description="Chromo" evidence="8">
    <location>
        <begin position="309"/>
        <end position="367"/>
    </location>
</feature>
<dbReference type="Pfam" id="PF00385">
    <property type="entry name" value="Chromo"/>
    <property type="match status" value="1"/>
</dbReference>
<keyword evidence="1" id="KW-0808">Transferase</keyword>
<keyword evidence="3" id="KW-0540">Nuclease</keyword>
<dbReference type="InterPro" id="IPR041373">
    <property type="entry name" value="RT_RNaseH"/>
</dbReference>
<sequence>MKPPKTLKQLQKFFGLCNYYRKCQEAFELLKGKLVEYPILRKIDFNREFIVYTDASTTAISVILAQNDENCNEYVVFYASRLLKNHERNYSITELECLAVIWGVNHFRIYLYYRKVLIVTDHYALKWLLTLKSPNARLTRWAILLQTFNFEISHRKGKIHSNVDALSRPVLLLKESKVEDEIEDISTKNFGSLPRPAFKIKRRFTSAYNPRANGLTERFNQTLVSALRKQAADDPQNGDRYLPLVLMAYRNRIHSSTNYTPFEVLFGRKMNGFDRWEFNYPRWRLKVGKPEKVIEKPPNENNLSKEGYEEIEKILDHKKVGRGFKYLVKWKNKPVSGNRWIKGSDFYDKIVLDEYHNSTKNSTKTKRNKLNVNFVLSLLFFFYFICLTKCQKINAKSTYCQHNDNNRVVNLNYVCKQNKVLNKIEKKKENYIWILSKQDLVINDYGFQCYKKKYIRQMNASILFTQSESIRHEIVKLSRIECLAMVESKACDNKKMNGDDIGCIYSE</sequence>
<evidence type="ECO:0000256" key="3">
    <source>
        <dbReference type="ARBA" id="ARBA00022722"/>
    </source>
</evidence>
<dbReference type="Gene3D" id="3.10.20.370">
    <property type="match status" value="1"/>
</dbReference>
<dbReference type="GO" id="GO:0004519">
    <property type="term" value="F:endonuclease activity"/>
    <property type="evidence" value="ECO:0007669"/>
    <property type="project" value="UniProtKB-KW"/>
</dbReference>
<reference evidence="10" key="1">
    <citation type="submission" date="2021-02" db="EMBL/GenBank/DDBJ databases">
        <authorList>
            <person name="Nowell W R."/>
        </authorList>
    </citation>
    <scope>NUCLEOTIDE SEQUENCE</scope>
    <source>
        <strain evidence="10">Ploen Becks lab</strain>
    </source>
</reference>
<keyword evidence="7" id="KW-0472">Membrane</keyword>
<dbReference type="OrthoDB" id="1430630at2759"/>
<dbReference type="InterPro" id="IPR000953">
    <property type="entry name" value="Chromo/chromo_shadow_dom"/>
</dbReference>
<keyword evidence="2" id="KW-0548">Nucleotidyltransferase</keyword>
<dbReference type="InterPro" id="IPR016197">
    <property type="entry name" value="Chromo-like_dom_sf"/>
</dbReference>
<dbReference type="EMBL" id="CAJNOC010005321">
    <property type="protein sequence ID" value="CAF1049114.1"/>
    <property type="molecule type" value="Genomic_DNA"/>
</dbReference>
<dbReference type="SUPFAM" id="SSF54160">
    <property type="entry name" value="Chromo domain-like"/>
    <property type="match status" value="1"/>
</dbReference>
<dbReference type="InterPro" id="IPR050951">
    <property type="entry name" value="Retrovirus_Pol_polyprotein"/>
</dbReference>
<dbReference type="InterPro" id="IPR023780">
    <property type="entry name" value="Chromo_domain"/>
</dbReference>
<dbReference type="PROSITE" id="PS50994">
    <property type="entry name" value="INTEGRASE"/>
    <property type="match status" value="1"/>
</dbReference>
<dbReference type="SUPFAM" id="SSF53098">
    <property type="entry name" value="Ribonuclease H-like"/>
    <property type="match status" value="1"/>
</dbReference>
<feature type="transmembrane region" description="Helical" evidence="7">
    <location>
        <begin position="370"/>
        <end position="387"/>
    </location>
</feature>
<dbReference type="PANTHER" id="PTHR37984:SF5">
    <property type="entry name" value="PROTEIN NYNRIN-LIKE"/>
    <property type="match status" value="1"/>
</dbReference>
<keyword evidence="7" id="KW-0812">Transmembrane</keyword>
<comment type="caution">
    <text evidence="10">The sequence shown here is derived from an EMBL/GenBank/DDBJ whole genome shotgun (WGS) entry which is preliminary data.</text>
</comment>
<keyword evidence="11" id="KW-1185">Reference proteome</keyword>
<proteinExistence type="predicted"/>
<dbReference type="GO" id="GO:0015074">
    <property type="term" value="P:DNA integration"/>
    <property type="evidence" value="ECO:0007669"/>
    <property type="project" value="InterPro"/>
</dbReference>
<dbReference type="SUPFAM" id="SSF56672">
    <property type="entry name" value="DNA/RNA polymerases"/>
    <property type="match status" value="1"/>
</dbReference>
<name>A0A814KBA2_9BILA</name>
<dbReference type="GO" id="GO:0016787">
    <property type="term" value="F:hydrolase activity"/>
    <property type="evidence" value="ECO:0007669"/>
    <property type="project" value="UniProtKB-KW"/>
</dbReference>
<feature type="domain" description="Integrase catalytic" evidence="9">
    <location>
        <begin position="198"/>
        <end position="269"/>
    </location>
</feature>
<dbReference type="InterPro" id="IPR012337">
    <property type="entry name" value="RNaseH-like_sf"/>
</dbReference>